<keyword evidence="3" id="KW-1185">Reference proteome</keyword>
<reference evidence="3" key="1">
    <citation type="journal article" date="2019" name="Int. J. Syst. Evol. Microbiol.">
        <title>The Global Catalogue of Microorganisms (GCM) 10K type strain sequencing project: providing services to taxonomists for standard genome sequencing and annotation.</title>
        <authorList>
            <consortium name="The Broad Institute Genomics Platform"/>
            <consortium name="The Broad Institute Genome Sequencing Center for Infectious Disease"/>
            <person name="Wu L."/>
            <person name="Ma J."/>
        </authorList>
    </citation>
    <scope>NUCLEOTIDE SEQUENCE [LARGE SCALE GENOMIC DNA]</scope>
    <source>
        <strain evidence="3">XZYJ18</strain>
    </source>
</reference>
<name>A0ABV9E2D8_9ACTN</name>
<dbReference type="RefSeq" id="WP_378578088.1">
    <property type="nucleotide sequence ID" value="NZ_JBHSFQ010000027.1"/>
</dbReference>
<sequence length="56" mass="6142">MAHEWHTSSYSGSSADCVEVTEGSTVLLRDSRNRGLAALEFSATEWRALLSDIDVL</sequence>
<accession>A0ABV9E2D8</accession>
<dbReference type="Pfam" id="PF04149">
    <property type="entry name" value="DUF397"/>
    <property type="match status" value="1"/>
</dbReference>
<feature type="domain" description="DUF397" evidence="1">
    <location>
        <begin position="4"/>
        <end position="53"/>
    </location>
</feature>
<protein>
    <submittedName>
        <fullName evidence="2">DUF397 domain-containing protein</fullName>
    </submittedName>
</protein>
<evidence type="ECO:0000259" key="1">
    <source>
        <dbReference type="Pfam" id="PF04149"/>
    </source>
</evidence>
<dbReference type="Proteomes" id="UP001595923">
    <property type="component" value="Unassembled WGS sequence"/>
</dbReference>
<comment type="caution">
    <text evidence="2">The sequence shown here is derived from an EMBL/GenBank/DDBJ whole genome shotgun (WGS) entry which is preliminary data.</text>
</comment>
<dbReference type="InterPro" id="IPR007278">
    <property type="entry name" value="DUF397"/>
</dbReference>
<gene>
    <name evidence="2" type="ORF">ACFO4E_22885</name>
</gene>
<dbReference type="EMBL" id="JBHSFQ010000027">
    <property type="protein sequence ID" value="MFC4564714.1"/>
    <property type="molecule type" value="Genomic_DNA"/>
</dbReference>
<evidence type="ECO:0000313" key="2">
    <source>
        <dbReference type="EMBL" id="MFC4564714.1"/>
    </source>
</evidence>
<proteinExistence type="predicted"/>
<organism evidence="2 3">
    <name type="scientific">Nocardiopsis mangrovi</name>
    <dbReference type="NCBI Taxonomy" id="1179818"/>
    <lineage>
        <taxon>Bacteria</taxon>
        <taxon>Bacillati</taxon>
        <taxon>Actinomycetota</taxon>
        <taxon>Actinomycetes</taxon>
        <taxon>Streptosporangiales</taxon>
        <taxon>Nocardiopsidaceae</taxon>
        <taxon>Nocardiopsis</taxon>
    </lineage>
</organism>
<evidence type="ECO:0000313" key="3">
    <source>
        <dbReference type="Proteomes" id="UP001595923"/>
    </source>
</evidence>